<dbReference type="EMBL" id="CAXAMM010002736">
    <property type="protein sequence ID" value="CAK8997222.1"/>
    <property type="molecule type" value="Genomic_DNA"/>
</dbReference>
<keyword evidence="1" id="KW-0677">Repeat</keyword>
<gene>
    <name evidence="3" type="ORF">SCF082_LOCUS5135</name>
</gene>
<dbReference type="Pfam" id="PF01535">
    <property type="entry name" value="PPR"/>
    <property type="match status" value="2"/>
</dbReference>
<feature type="repeat" description="PPR" evidence="2">
    <location>
        <begin position="612"/>
        <end position="646"/>
    </location>
</feature>
<feature type="repeat" description="PPR" evidence="2">
    <location>
        <begin position="410"/>
        <end position="444"/>
    </location>
</feature>
<organism evidence="3 4">
    <name type="scientific">Durusdinium trenchii</name>
    <dbReference type="NCBI Taxonomy" id="1381693"/>
    <lineage>
        <taxon>Eukaryota</taxon>
        <taxon>Sar</taxon>
        <taxon>Alveolata</taxon>
        <taxon>Dinophyceae</taxon>
        <taxon>Suessiales</taxon>
        <taxon>Symbiodiniaceae</taxon>
        <taxon>Durusdinium</taxon>
    </lineage>
</organism>
<dbReference type="PANTHER" id="PTHR47447">
    <property type="entry name" value="OS03G0856100 PROTEIN"/>
    <property type="match status" value="1"/>
</dbReference>
<name>A0ABP0I6P1_9DINO</name>
<accession>A0ABP0I6P1</accession>
<comment type="caution">
    <text evidence="3">The sequence shown here is derived from an EMBL/GenBank/DDBJ whole genome shotgun (WGS) entry which is preliminary data.</text>
</comment>
<evidence type="ECO:0000256" key="2">
    <source>
        <dbReference type="PROSITE-ProRule" id="PRU00708"/>
    </source>
</evidence>
<dbReference type="Proteomes" id="UP001642464">
    <property type="component" value="Unassembled WGS sequence"/>
</dbReference>
<evidence type="ECO:0000313" key="4">
    <source>
        <dbReference type="Proteomes" id="UP001642464"/>
    </source>
</evidence>
<dbReference type="InterPro" id="IPR011990">
    <property type="entry name" value="TPR-like_helical_dom_sf"/>
</dbReference>
<dbReference type="PROSITE" id="PS51375">
    <property type="entry name" value="PPR"/>
    <property type="match status" value="3"/>
</dbReference>
<dbReference type="PANTHER" id="PTHR47447:SF17">
    <property type="entry name" value="OS12G0638900 PROTEIN"/>
    <property type="match status" value="1"/>
</dbReference>
<sequence length="762" mass="82787">MHHCHFYLRSRSHVGLRAGAPRGDAKGWPSARCLLLQLRAEGLQQPKAAAESLRGHEKQGPLTGCGHTTINVATLRPWYGALITTLGHEERWEHCLEMMQEMDSQRLESNVILYGAAISACEKAAQWPSAVALLQQQRSEHLESSLICCSAAMTACARGSEWALSLSLLSTTRAAGLQVDVIMLSSGISACAQGTEWQGCLALLRDMSSEELCPNQIAYNAAADGLSRCNQWILTLEILREMRQCNLWPDAGTISSAVKSCGLAAEWQHALMAFQQIPEDQLDIVAFHSAVGACEQAGQWEAAVQLLQELRLGRLVADAQILSSALSVAARSGAWDIALALLGFGPVDAAVRNAAISACAQGSRWHVALSLLPSDYVGYCAAISACGATAAWRAAVVVLEDMLLQEMEVDSVAYNALMTSLEGSREWAIGLQLLEQMLASHLRPEEVALAAVLGRLLRHRQVADLPRLLTHLEEEGARRVTSLRGQKRVLTGVACDRGAEVPEDLAMLRWHRGHRGPTAQAKGNDWRQVVREKGLHSLPSGNAQRRSLHVAGHERRAVPERWDKALGILQKMREDGPPPDAFCCNSAIKACNNLKQQLQVFDGMCHLGPSPDIATYGALTSSLGRVARWEDCLEMLRELDSQSLESNLIVYSAAISACDKGSQWQVAIDLLERLEDQETSLVCCSAAMSACARGSQWELALDLLATTRSAGLQFDLIMFSTGISAGAQGSQWQLSLGLFRELQCQQLPNQIAYNAAADALSR</sequence>
<dbReference type="InterPro" id="IPR002885">
    <property type="entry name" value="PPR_rpt"/>
</dbReference>
<keyword evidence="4" id="KW-1185">Reference proteome</keyword>
<protein>
    <submittedName>
        <fullName evidence="3">Chloroplastic (Protein PLASTID TRANSCRIPTIONALLY ACTIVE 2)</fullName>
    </submittedName>
</protein>
<feature type="repeat" description="PPR" evidence="2">
    <location>
        <begin position="215"/>
        <end position="249"/>
    </location>
</feature>
<proteinExistence type="predicted"/>
<dbReference type="Gene3D" id="1.25.40.10">
    <property type="entry name" value="Tetratricopeptide repeat domain"/>
    <property type="match status" value="5"/>
</dbReference>
<evidence type="ECO:0000313" key="3">
    <source>
        <dbReference type="EMBL" id="CAK8997222.1"/>
    </source>
</evidence>
<evidence type="ECO:0000256" key="1">
    <source>
        <dbReference type="ARBA" id="ARBA00022737"/>
    </source>
</evidence>
<reference evidence="3 4" key="1">
    <citation type="submission" date="2024-02" db="EMBL/GenBank/DDBJ databases">
        <authorList>
            <person name="Chen Y."/>
            <person name="Shah S."/>
            <person name="Dougan E. K."/>
            <person name="Thang M."/>
            <person name="Chan C."/>
        </authorList>
    </citation>
    <scope>NUCLEOTIDE SEQUENCE [LARGE SCALE GENOMIC DNA]</scope>
</reference>